<dbReference type="Proteomes" id="UP001059844">
    <property type="component" value="Chromosome"/>
</dbReference>
<reference evidence="1" key="1">
    <citation type="submission" date="2022-07" db="EMBL/GenBank/DDBJ databases">
        <title>Isolation, identification, and degradation of a PFOSA degrading strain from sewage treatment plant.</title>
        <authorList>
            <person name="Zhang L."/>
            <person name="Huo Y."/>
        </authorList>
    </citation>
    <scope>NUCLEOTIDE SEQUENCE</scope>
    <source>
        <strain evidence="1">C1</strain>
    </source>
</reference>
<dbReference type="Pfam" id="PF13155">
    <property type="entry name" value="Toprim_2"/>
    <property type="match status" value="1"/>
</dbReference>
<dbReference type="InterPro" id="IPR036977">
    <property type="entry name" value="DNA_primase_Znf_CHC2"/>
</dbReference>
<protein>
    <submittedName>
        <fullName evidence="1">Toprim domain-containing protein</fullName>
    </submittedName>
</protein>
<name>A0ABY5IN04_9FLAO</name>
<gene>
    <name evidence="1" type="ORF">NOX80_11050</name>
</gene>
<organism evidence="1 2">
    <name type="scientific">Flavobacterium cerinum</name>
    <dbReference type="NCBI Taxonomy" id="2502784"/>
    <lineage>
        <taxon>Bacteria</taxon>
        <taxon>Pseudomonadati</taxon>
        <taxon>Bacteroidota</taxon>
        <taxon>Flavobacteriia</taxon>
        <taxon>Flavobacteriales</taxon>
        <taxon>Flavobacteriaceae</taxon>
        <taxon>Flavobacterium</taxon>
    </lineage>
</organism>
<dbReference type="RefSeq" id="WP_256549840.1">
    <property type="nucleotide sequence ID" value="NZ_CP101751.1"/>
</dbReference>
<sequence length="304" mass="35105">METGKEKFTIEKAKQIDMVQYLASIGHQVVKVRGNDHWYLSPLRDEDSASFKINSRLNVWYDHGIGKGGNLVDFGIAYFKCSVAEFLDILNGPNSIQKRPKISPKKVAPEDPKIIIEQVSRLTSPSLLKYLRERRIDLDIADLFCSQVHFNLAGKKYFGIGFRNNSNGWEIRNSFYKTSSSPKDYTLIKNGSENLSVFEGYMDFLSFVSFKGEQSLSSDYLILNSLSFFERALPVMYRYEIKNLYLDRDNAGRQATLKAMEIDATFRDNSNLYDGFKDFNDWHIRKENPNLQSRPKPPRTKRSL</sequence>
<evidence type="ECO:0000313" key="1">
    <source>
        <dbReference type="EMBL" id="UUC44170.1"/>
    </source>
</evidence>
<dbReference type="SUPFAM" id="SSF56731">
    <property type="entry name" value="DNA primase core"/>
    <property type="match status" value="1"/>
</dbReference>
<proteinExistence type="predicted"/>
<dbReference type="Gene3D" id="3.90.580.10">
    <property type="entry name" value="Zinc finger, CHC2-type domain"/>
    <property type="match status" value="1"/>
</dbReference>
<dbReference type="SUPFAM" id="SSF57783">
    <property type="entry name" value="Zinc beta-ribbon"/>
    <property type="match status" value="1"/>
</dbReference>
<evidence type="ECO:0000313" key="2">
    <source>
        <dbReference type="Proteomes" id="UP001059844"/>
    </source>
</evidence>
<accession>A0ABY5IN04</accession>
<keyword evidence="2" id="KW-1185">Reference proteome</keyword>
<dbReference type="EMBL" id="CP101751">
    <property type="protein sequence ID" value="UUC44170.1"/>
    <property type="molecule type" value="Genomic_DNA"/>
</dbReference>
<dbReference type="Gene3D" id="3.40.1360.10">
    <property type="match status" value="1"/>
</dbReference>